<name>A0ACC2TFW0_9FUNG</name>
<organism evidence="1 2">
    <name type="scientific">Entomophthora muscae</name>
    <dbReference type="NCBI Taxonomy" id="34485"/>
    <lineage>
        <taxon>Eukaryota</taxon>
        <taxon>Fungi</taxon>
        <taxon>Fungi incertae sedis</taxon>
        <taxon>Zoopagomycota</taxon>
        <taxon>Entomophthoromycotina</taxon>
        <taxon>Entomophthoromycetes</taxon>
        <taxon>Entomophthorales</taxon>
        <taxon>Entomophthoraceae</taxon>
        <taxon>Entomophthora</taxon>
    </lineage>
</organism>
<proteinExistence type="predicted"/>
<sequence>MLNCVVFLYDPSLHRLFLSGISRLPKEHSSPEEMDSMFISCFQQSNELCSSKEHRYFDYSKSNVTPFPSQTFNESSTTAHSSHVSLRYRYRSPVTYWPGTNIPIYMVTKGL</sequence>
<keyword evidence="2" id="KW-1185">Reference proteome</keyword>
<evidence type="ECO:0000313" key="1">
    <source>
        <dbReference type="EMBL" id="KAJ9073142.1"/>
    </source>
</evidence>
<evidence type="ECO:0000313" key="2">
    <source>
        <dbReference type="Proteomes" id="UP001165960"/>
    </source>
</evidence>
<dbReference type="Proteomes" id="UP001165960">
    <property type="component" value="Unassembled WGS sequence"/>
</dbReference>
<reference evidence="1" key="1">
    <citation type="submission" date="2022-04" db="EMBL/GenBank/DDBJ databases">
        <title>Genome of the entomopathogenic fungus Entomophthora muscae.</title>
        <authorList>
            <person name="Elya C."/>
            <person name="Lovett B.R."/>
            <person name="Lee E."/>
            <person name="Macias A.M."/>
            <person name="Hajek A.E."/>
            <person name="De Bivort B.L."/>
            <person name="Kasson M.T."/>
            <person name="De Fine Licht H.H."/>
            <person name="Stajich J.E."/>
        </authorList>
    </citation>
    <scope>NUCLEOTIDE SEQUENCE</scope>
    <source>
        <strain evidence="1">Berkeley</strain>
    </source>
</reference>
<accession>A0ACC2TFW0</accession>
<comment type="caution">
    <text evidence="1">The sequence shown here is derived from an EMBL/GenBank/DDBJ whole genome shotgun (WGS) entry which is preliminary data.</text>
</comment>
<protein>
    <submittedName>
        <fullName evidence="1">Uncharacterized protein</fullName>
    </submittedName>
</protein>
<dbReference type="EMBL" id="QTSX02002930">
    <property type="protein sequence ID" value="KAJ9073142.1"/>
    <property type="molecule type" value="Genomic_DNA"/>
</dbReference>
<gene>
    <name evidence="1" type="ORF">DSO57_1019774</name>
</gene>